<dbReference type="GO" id="GO:0005509">
    <property type="term" value="F:calcium ion binding"/>
    <property type="evidence" value="ECO:0007669"/>
    <property type="project" value="TreeGrafter"/>
</dbReference>
<dbReference type="RefSeq" id="XP_048646588.1">
    <property type="nucleotide sequence ID" value="XM_048790631.1"/>
</dbReference>
<keyword evidence="14" id="KW-1185">Reference proteome</keyword>
<evidence type="ECO:0000256" key="6">
    <source>
        <dbReference type="ARBA" id="ARBA00023298"/>
    </source>
</evidence>
<evidence type="ECO:0000256" key="11">
    <source>
        <dbReference type="PROSITE-ProRule" id="PRU00555"/>
    </source>
</evidence>
<evidence type="ECO:0000313" key="14">
    <source>
        <dbReference type="Proteomes" id="UP000694407"/>
    </source>
</evidence>
<dbReference type="SMART" id="SM00022">
    <property type="entry name" value="PLAc"/>
    <property type="match status" value="1"/>
</dbReference>
<dbReference type="AlphaFoldDB" id="A0A8C5ZEU0"/>
<dbReference type="GO" id="GO:0005635">
    <property type="term" value="C:nuclear envelope"/>
    <property type="evidence" value="ECO:0007669"/>
    <property type="project" value="TreeGrafter"/>
</dbReference>
<comment type="catalytic activity">
    <reaction evidence="9">
        <text>1-hexadecanoyl-2-(5Z,8Z,11Z,14Z-eicosatetraenoyl)-sn-glycero-3-phosphocholine + H2O = 1-hexadecanoyl-sn-glycero-3-phosphocholine + (5Z,8Z,11Z,14Z)-eicosatetraenoate + H(+)</text>
        <dbReference type="Rhea" id="RHEA:40427"/>
        <dbReference type="ChEBI" id="CHEBI:15377"/>
        <dbReference type="ChEBI" id="CHEBI:15378"/>
        <dbReference type="ChEBI" id="CHEBI:32395"/>
        <dbReference type="ChEBI" id="CHEBI:72998"/>
        <dbReference type="ChEBI" id="CHEBI:73003"/>
    </reaction>
    <physiologicalReaction direction="left-to-right" evidence="9">
        <dbReference type="Rhea" id="RHEA:40428"/>
    </physiologicalReaction>
</comment>
<dbReference type="GO" id="GO:0044218">
    <property type="term" value="C:other organism cell membrane"/>
    <property type="evidence" value="ECO:0007669"/>
    <property type="project" value="UniProtKB-KW"/>
</dbReference>
<dbReference type="InterPro" id="IPR015926">
    <property type="entry name" value="Cytolysin/lectin"/>
</dbReference>
<accession>A0A8C5ZEU0</accession>
<dbReference type="GO" id="GO:0047498">
    <property type="term" value="F:calcium-dependent phospholipase A2 activity"/>
    <property type="evidence" value="ECO:0007669"/>
    <property type="project" value="TreeGrafter"/>
</dbReference>
<keyword evidence="3" id="KW-1052">Target cell membrane</keyword>
<evidence type="ECO:0000256" key="1">
    <source>
        <dbReference type="ARBA" id="ARBA00004175"/>
    </source>
</evidence>
<dbReference type="PROSITE" id="PS51210">
    <property type="entry name" value="PLA2C"/>
    <property type="match status" value="1"/>
</dbReference>
<dbReference type="GO" id="GO:0005829">
    <property type="term" value="C:cytosol"/>
    <property type="evidence" value="ECO:0007669"/>
    <property type="project" value="TreeGrafter"/>
</dbReference>
<protein>
    <recommendedName>
        <fullName evidence="12">PLA2c domain-containing protein</fullName>
    </recommendedName>
</protein>
<evidence type="ECO:0000256" key="5">
    <source>
        <dbReference type="ARBA" id="ARBA00023098"/>
    </source>
</evidence>
<proteinExistence type="predicted"/>
<evidence type="ECO:0000256" key="10">
    <source>
        <dbReference type="ARBA" id="ARBA00048656"/>
    </source>
</evidence>
<comment type="catalytic activity">
    <reaction evidence="10">
        <text>1-hexadecanoyl-sn-glycero-3-phosphocholine + H2O = sn-glycerol 3-phosphocholine + hexadecanoate + H(+)</text>
        <dbReference type="Rhea" id="RHEA:40435"/>
        <dbReference type="ChEBI" id="CHEBI:7896"/>
        <dbReference type="ChEBI" id="CHEBI:15377"/>
        <dbReference type="ChEBI" id="CHEBI:15378"/>
        <dbReference type="ChEBI" id="CHEBI:16870"/>
        <dbReference type="ChEBI" id="CHEBI:72998"/>
    </reaction>
    <physiologicalReaction direction="left-to-right" evidence="10">
        <dbReference type="Rhea" id="RHEA:40436"/>
    </physiologicalReaction>
</comment>
<evidence type="ECO:0000256" key="4">
    <source>
        <dbReference type="ARBA" id="ARBA00022801"/>
    </source>
</evidence>
<feature type="domain" description="PLA2c" evidence="12">
    <location>
        <begin position="6"/>
        <end position="604"/>
    </location>
</feature>
<dbReference type="Ensembl" id="ENSMMMT00000016242.1">
    <property type="protein sequence ID" value="ENSMMMP00000014242.1"/>
    <property type="gene ID" value="ENSMMMG00000012697.1"/>
</dbReference>
<comment type="subcellular location">
    <subcellularLocation>
        <location evidence="2">Nematocyst</location>
    </subcellularLocation>
    <subcellularLocation>
        <location evidence="1">Target cell membrane</location>
    </subcellularLocation>
</comment>
<organism evidence="13 14">
    <name type="scientific">Marmota marmota marmota</name>
    <name type="common">Alpine marmot</name>
    <dbReference type="NCBI Taxonomy" id="9994"/>
    <lineage>
        <taxon>Eukaryota</taxon>
        <taxon>Metazoa</taxon>
        <taxon>Chordata</taxon>
        <taxon>Craniata</taxon>
        <taxon>Vertebrata</taxon>
        <taxon>Euteleostomi</taxon>
        <taxon>Mammalia</taxon>
        <taxon>Eutheria</taxon>
        <taxon>Euarchontoglires</taxon>
        <taxon>Glires</taxon>
        <taxon>Rodentia</taxon>
        <taxon>Sciuromorpha</taxon>
        <taxon>Sciuridae</taxon>
        <taxon>Xerinae</taxon>
        <taxon>Marmotini</taxon>
        <taxon>Marmota</taxon>
    </lineage>
</organism>
<dbReference type="Pfam" id="PF01735">
    <property type="entry name" value="PLA2_B"/>
    <property type="match status" value="1"/>
</dbReference>
<dbReference type="InterPro" id="IPR016035">
    <property type="entry name" value="Acyl_Trfase/lysoPLipase"/>
</dbReference>
<dbReference type="KEGG" id="mmma:107151580"/>
<keyword evidence="4 11" id="KW-0378">Hydrolase</keyword>
<dbReference type="PANTHER" id="PTHR10728:SF39">
    <property type="entry name" value="CYTOSOLIC PHOSPHOLIPASE A2 GAMMA"/>
    <property type="match status" value="1"/>
</dbReference>
<dbReference type="GO" id="GO:0005544">
    <property type="term" value="F:calcium-dependent phospholipid binding"/>
    <property type="evidence" value="ECO:0007669"/>
    <property type="project" value="TreeGrafter"/>
</dbReference>
<dbReference type="PANTHER" id="PTHR10728">
    <property type="entry name" value="CYTOSOLIC PHOSPHOLIPASE A2"/>
    <property type="match status" value="1"/>
</dbReference>
<keyword evidence="6" id="KW-1053">Target membrane</keyword>
<gene>
    <name evidence="13" type="primary">Pla2g4c</name>
</gene>
<evidence type="ECO:0000256" key="9">
    <source>
        <dbReference type="ARBA" id="ARBA00048373"/>
    </source>
</evidence>
<dbReference type="GeneTree" id="ENSGT01030000234606"/>
<dbReference type="GeneID" id="107151580"/>
<comment type="catalytic activity">
    <reaction evidence="8">
        <text>a 1,2-diacyl-sn-glycero-3-phosphocholine + H2O = a 1-acyl-sn-glycero-3-phosphocholine + a fatty acid + H(+)</text>
        <dbReference type="Rhea" id="RHEA:15801"/>
        <dbReference type="ChEBI" id="CHEBI:15377"/>
        <dbReference type="ChEBI" id="CHEBI:15378"/>
        <dbReference type="ChEBI" id="CHEBI:28868"/>
        <dbReference type="ChEBI" id="CHEBI:57643"/>
        <dbReference type="ChEBI" id="CHEBI:58168"/>
        <dbReference type="EC" id="3.1.1.4"/>
    </reaction>
    <physiologicalReaction direction="left-to-right" evidence="8">
        <dbReference type="Rhea" id="RHEA:15802"/>
    </physiologicalReaction>
</comment>
<keyword evidence="5 11" id="KW-0443">Lipid metabolism</keyword>
<dbReference type="CTD" id="8605"/>
<reference evidence="13" key="1">
    <citation type="submission" date="2025-08" db="UniProtKB">
        <authorList>
            <consortium name="Ensembl"/>
        </authorList>
    </citation>
    <scope>IDENTIFICATION</scope>
</reference>
<dbReference type="SUPFAM" id="SSF52151">
    <property type="entry name" value="FabD/lysophospholipase-like"/>
    <property type="match status" value="1"/>
</dbReference>
<dbReference type="Proteomes" id="UP000694407">
    <property type="component" value="Unplaced"/>
</dbReference>
<name>A0A8C5ZEU0_MARMA</name>
<keyword evidence="7" id="KW-0166">Nematocyst</keyword>
<dbReference type="InterPro" id="IPR002642">
    <property type="entry name" value="LysoPLipase_cat_dom"/>
</dbReference>
<dbReference type="Gene3D" id="3.40.1090.10">
    <property type="entry name" value="Cytosolic phospholipase A2 catalytic domain"/>
    <property type="match status" value="1"/>
</dbReference>
<dbReference type="GO" id="GO:0005654">
    <property type="term" value="C:nucleoplasm"/>
    <property type="evidence" value="ECO:0007669"/>
    <property type="project" value="TreeGrafter"/>
</dbReference>
<evidence type="ECO:0000313" key="13">
    <source>
        <dbReference type="Ensembl" id="ENSMMMP00000014242.1"/>
    </source>
</evidence>
<dbReference type="Gene3D" id="2.60.270.20">
    <property type="entry name" value="Cytolysin/lectin"/>
    <property type="match status" value="1"/>
</dbReference>
<keyword evidence="11" id="KW-0442">Lipid degradation</keyword>
<evidence type="ECO:0000256" key="3">
    <source>
        <dbReference type="ARBA" id="ARBA00022537"/>
    </source>
</evidence>
<evidence type="ECO:0000259" key="12">
    <source>
        <dbReference type="PROSITE" id="PS51210"/>
    </source>
</evidence>
<sequence length="796" mass="89075">MSCGQPCTSSPHNENSSGVFIIPGLQEEERVAVQKRSHQVLRALHGLCIQAEQAPVIAVLCSGGGLRAHIACLGVLSELRRHGLLDVITYLAGVSGSTWAMSSFYAKDGNLEDIEAELKRRFDQREWDRHSSLQEAVWSAKTLKNYSLTDFWAYLVVSKQTRELQGSHLSSMKTLVDEGTMPYPIFAAIDNDLHSAWQKEKNQKTWFEFTPHHAGYPALRAYVAATHFGSQFKGGRMVRQEPERDLTFLRGLWGSALASLEEIRKFIWDQLSSLREKFSLMYHPMEGRAIAGAGVEVALLDLVMAYVEDPKSPSIQEKLRGLQQELEAQRKDECHHSWMTEMIQSWTEISLEEQEQFLEYLAYCFQRQEQDPIRTVQTSVTVACWDYFVFLLKTAICCSKWEWGTTYNFLHEHSGVRDRAMHTRELLHLVDAGFAINTPYPLVLPPIRQVDLILSFDFSAGDPFQTIRATAKYCQHHGIPFPPVEEAALQEWSRAPRSCHILRGAAGPVVMHFPLFNTDNCGDDIPSWRDRYGTFQGADSYSRDMVMQLLEVSKKNVGMNKTKILSEVKNVASSLPLAPGSALGTETCSSPRDPEELCSGEVEELTISSPGGLYQEVKFKFSEDPKLPAGDEEECSLEDTVVDVRGSRTVGIQITNRTGVTFKDPMLCCRSGQAHVRPPPVLPPKSTVHCSFTKTSSSFQGPDEHLALLFSVPFSYTLHRIQFALAVLRGPLAQDGLEQVFDGIMEKEAPDPKVVKCILQTPQGALELKDGSLSIRATVSNVHVAKMDVVMETKAT</sequence>
<evidence type="ECO:0000256" key="7">
    <source>
        <dbReference type="ARBA" id="ARBA00023331"/>
    </source>
</evidence>
<evidence type="ECO:0000256" key="8">
    <source>
        <dbReference type="ARBA" id="ARBA00023422"/>
    </source>
</evidence>
<reference evidence="13" key="2">
    <citation type="submission" date="2025-09" db="UniProtKB">
        <authorList>
            <consortium name="Ensembl"/>
        </authorList>
    </citation>
    <scope>IDENTIFICATION</scope>
</reference>
<dbReference type="GO" id="GO:0046475">
    <property type="term" value="P:glycerophospholipid catabolic process"/>
    <property type="evidence" value="ECO:0007669"/>
    <property type="project" value="TreeGrafter"/>
</dbReference>
<dbReference type="SUPFAM" id="SSF63724">
    <property type="entry name" value="Cytolysin/lectin"/>
    <property type="match status" value="1"/>
</dbReference>
<dbReference type="OrthoDB" id="270970at2759"/>
<keyword evidence="6" id="KW-0472">Membrane</keyword>
<dbReference type="GO" id="GO:0042151">
    <property type="term" value="C:nematocyst"/>
    <property type="evidence" value="ECO:0007669"/>
    <property type="project" value="UniProtKB-SubCell"/>
</dbReference>
<evidence type="ECO:0000256" key="2">
    <source>
        <dbReference type="ARBA" id="ARBA00004532"/>
    </source>
</evidence>